<keyword evidence="1" id="KW-0732">Signal</keyword>
<sequence>MKSSLILLMFLLLGIHAVIVNGARRYHPIQSGSYPDQYHHQQNQHYDNFYEDYSNHYHAYHPFPITFVYGAIGPARG</sequence>
<protein>
    <submittedName>
        <fullName evidence="2">Uncharacterized protein</fullName>
    </submittedName>
</protein>
<evidence type="ECO:0000256" key="1">
    <source>
        <dbReference type="SAM" id="SignalP"/>
    </source>
</evidence>
<organism evidence="2 3">
    <name type="scientific">Daphnia sinensis</name>
    <dbReference type="NCBI Taxonomy" id="1820382"/>
    <lineage>
        <taxon>Eukaryota</taxon>
        <taxon>Metazoa</taxon>
        <taxon>Ecdysozoa</taxon>
        <taxon>Arthropoda</taxon>
        <taxon>Crustacea</taxon>
        <taxon>Branchiopoda</taxon>
        <taxon>Diplostraca</taxon>
        <taxon>Cladocera</taxon>
        <taxon>Anomopoda</taxon>
        <taxon>Daphniidae</taxon>
        <taxon>Daphnia</taxon>
        <taxon>Daphnia similis group</taxon>
    </lineage>
</organism>
<dbReference type="EMBL" id="WJBH02000004">
    <property type="protein sequence ID" value="KAI9559944.1"/>
    <property type="molecule type" value="Genomic_DNA"/>
</dbReference>
<evidence type="ECO:0000313" key="3">
    <source>
        <dbReference type="Proteomes" id="UP000820818"/>
    </source>
</evidence>
<dbReference type="AlphaFoldDB" id="A0AAD5KUS3"/>
<keyword evidence="3" id="KW-1185">Reference proteome</keyword>
<feature type="signal peptide" evidence="1">
    <location>
        <begin position="1"/>
        <end position="17"/>
    </location>
</feature>
<gene>
    <name evidence="2" type="ORF">GHT06_013951</name>
</gene>
<name>A0AAD5KUS3_9CRUS</name>
<comment type="caution">
    <text evidence="2">The sequence shown here is derived from an EMBL/GenBank/DDBJ whole genome shotgun (WGS) entry which is preliminary data.</text>
</comment>
<feature type="chain" id="PRO_5041918642" evidence="1">
    <location>
        <begin position="18"/>
        <end position="77"/>
    </location>
</feature>
<evidence type="ECO:0000313" key="2">
    <source>
        <dbReference type="EMBL" id="KAI9559944.1"/>
    </source>
</evidence>
<proteinExistence type="predicted"/>
<dbReference type="Proteomes" id="UP000820818">
    <property type="component" value="Linkage Group LG4"/>
</dbReference>
<reference evidence="2 3" key="1">
    <citation type="submission" date="2022-05" db="EMBL/GenBank/DDBJ databases">
        <title>A multi-omics perspective on studying reproductive biology in Daphnia sinensis.</title>
        <authorList>
            <person name="Jia J."/>
        </authorList>
    </citation>
    <scope>NUCLEOTIDE SEQUENCE [LARGE SCALE GENOMIC DNA]</scope>
    <source>
        <strain evidence="2 3">WSL</strain>
    </source>
</reference>
<accession>A0AAD5KUS3</accession>